<accession>A0A327VME0</accession>
<organism evidence="1 2">
    <name type="scientific">Chitinophaga dinghuensis</name>
    <dbReference type="NCBI Taxonomy" id="1539050"/>
    <lineage>
        <taxon>Bacteria</taxon>
        <taxon>Pseudomonadati</taxon>
        <taxon>Bacteroidota</taxon>
        <taxon>Chitinophagia</taxon>
        <taxon>Chitinophagales</taxon>
        <taxon>Chitinophagaceae</taxon>
        <taxon>Chitinophaga</taxon>
    </lineage>
</organism>
<dbReference type="Pfam" id="PF14054">
    <property type="entry name" value="DUF4249"/>
    <property type="match status" value="1"/>
</dbReference>
<name>A0A327VME0_9BACT</name>
<sequence length="285" mass="31522">MKKLHIFIYTLTLLLIAGCERKVDITFSYEGNKLVVNSLIQADSSIYVRVTKSVPVNVYDESAFRELDNVAVKIQDDSGNNIPVSCQQIFGKNYFVSSQKATTGKRYTISASAAGLSPVSGTDTLPAPPQIFGAAAQRTFSRITFGLKDYPMAENYYRIRLFKSDSNGTIQSGLLFRLDPAFNNNVVDIISASPANSLIMNDKRFDGRELTFVLQAQDPLTPTSYLMVEVTTLTYDAYQYLKSVAAQQQNVGDIVSEPVRVYSNILDGYGIVAGINVKRLVFKVD</sequence>
<dbReference type="PROSITE" id="PS51257">
    <property type="entry name" value="PROKAR_LIPOPROTEIN"/>
    <property type="match status" value="1"/>
</dbReference>
<evidence type="ECO:0000313" key="2">
    <source>
        <dbReference type="Proteomes" id="UP000249819"/>
    </source>
</evidence>
<proteinExistence type="predicted"/>
<comment type="caution">
    <text evidence="1">The sequence shown here is derived from an EMBL/GenBank/DDBJ whole genome shotgun (WGS) entry which is preliminary data.</text>
</comment>
<reference evidence="1 2" key="1">
    <citation type="submission" date="2018-06" db="EMBL/GenBank/DDBJ databases">
        <title>Genomic Encyclopedia of Archaeal and Bacterial Type Strains, Phase II (KMG-II): from individual species to whole genera.</title>
        <authorList>
            <person name="Goeker M."/>
        </authorList>
    </citation>
    <scope>NUCLEOTIDE SEQUENCE [LARGE SCALE GENOMIC DNA]</scope>
    <source>
        <strain evidence="1 2">DSM 29821</strain>
    </source>
</reference>
<dbReference type="RefSeq" id="WP_111594940.1">
    <property type="nucleotide sequence ID" value="NZ_QLMA01000010.1"/>
</dbReference>
<gene>
    <name evidence="1" type="ORF">CLV59_11081</name>
</gene>
<dbReference type="Proteomes" id="UP000249819">
    <property type="component" value="Unassembled WGS sequence"/>
</dbReference>
<evidence type="ECO:0000313" key="1">
    <source>
        <dbReference type="EMBL" id="RAJ75035.1"/>
    </source>
</evidence>
<dbReference type="AlphaFoldDB" id="A0A327VME0"/>
<dbReference type="InterPro" id="IPR025345">
    <property type="entry name" value="DUF4249"/>
</dbReference>
<dbReference type="EMBL" id="QLMA01000010">
    <property type="protein sequence ID" value="RAJ75035.1"/>
    <property type="molecule type" value="Genomic_DNA"/>
</dbReference>
<dbReference type="OrthoDB" id="1115009at2"/>
<protein>
    <submittedName>
        <fullName evidence="1">Uncharacterized protein DUF4249</fullName>
    </submittedName>
</protein>
<keyword evidence="2" id="KW-1185">Reference proteome</keyword>